<evidence type="ECO:0000313" key="8">
    <source>
        <dbReference type="Proteomes" id="UP000540191"/>
    </source>
</evidence>
<comment type="caution">
    <text evidence="7">The sequence shown here is derived from an EMBL/GenBank/DDBJ whole genome shotgun (WGS) entry which is preliminary data.</text>
</comment>
<dbReference type="GO" id="GO:0046872">
    <property type="term" value="F:metal ion binding"/>
    <property type="evidence" value="ECO:0007669"/>
    <property type="project" value="UniProtKB-KW"/>
</dbReference>
<dbReference type="GO" id="GO:0004161">
    <property type="term" value="F:dimethylallyltranstransferase activity"/>
    <property type="evidence" value="ECO:0007669"/>
    <property type="project" value="UniProtKB-EC"/>
</dbReference>
<accession>A0A7W7GNS4</accession>
<dbReference type="CDD" id="cd00685">
    <property type="entry name" value="Trans_IPPS_HT"/>
    <property type="match status" value="1"/>
</dbReference>
<dbReference type="SFLD" id="SFLDS00005">
    <property type="entry name" value="Isoprenoid_Synthase_Type_I"/>
    <property type="match status" value="1"/>
</dbReference>
<dbReference type="Pfam" id="PF00348">
    <property type="entry name" value="polyprenyl_synt"/>
    <property type="match status" value="1"/>
</dbReference>
<proteinExistence type="inferred from homology"/>
<dbReference type="PANTHER" id="PTHR12001:SF85">
    <property type="entry name" value="SHORT CHAIN ISOPRENYL DIPHOSPHATE SYNTHASE"/>
    <property type="match status" value="1"/>
</dbReference>
<dbReference type="SUPFAM" id="SSF48576">
    <property type="entry name" value="Terpenoid synthases"/>
    <property type="match status" value="1"/>
</dbReference>
<evidence type="ECO:0000256" key="6">
    <source>
        <dbReference type="RuleBase" id="RU004466"/>
    </source>
</evidence>
<dbReference type="PROSITE" id="PS00723">
    <property type="entry name" value="POLYPRENYL_SYNTHASE_1"/>
    <property type="match status" value="1"/>
</dbReference>
<dbReference type="PANTHER" id="PTHR12001">
    <property type="entry name" value="GERANYLGERANYL PYROPHOSPHATE SYNTHASE"/>
    <property type="match status" value="1"/>
</dbReference>
<dbReference type="Gene3D" id="1.10.600.10">
    <property type="entry name" value="Farnesyl Diphosphate Synthase"/>
    <property type="match status" value="1"/>
</dbReference>
<keyword evidence="5" id="KW-0460">Magnesium</keyword>
<dbReference type="InterPro" id="IPR033749">
    <property type="entry name" value="Polyprenyl_synt_CS"/>
</dbReference>
<gene>
    <name evidence="7" type="ORF">HDA30_000954</name>
</gene>
<dbReference type="GO" id="GO:0004311">
    <property type="term" value="F:geranylgeranyl diphosphate synthase activity"/>
    <property type="evidence" value="ECO:0007669"/>
    <property type="project" value="UniProtKB-EC"/>
</dbReference>
<protein>
    <submittedName>
        <fullName evidence="7">Geranylgeranyl diphosphate synthase type I</fullName>
        <ecNumber evidence="7">2.5.1.1</ecNumber>
        <ecNumber evidence="7">2.5.1.10</ecNumber>
        <ecNumber evidence="7">2.5.1.29</ecNumber>
    </submittedName>
</protein>
<evidence type="ECO:0000256" key="3">
    <source>
        <dbReference type="ARBA" id="ARBA00022679"/>
    </source>
</evidence>
<evidence type="ECO:0000256" key="1">
    <source>
        <dbReference type="ARBA" id="ARBA00001946"/>
    </source>
</evidence>
<keyword evidence="4" id="KW-0479">Metal-binding</keyword>
<keyword evidence="8" id="KW-1185">Reference proteome</keyword>
<evidence type="ECO:0000256" key="2">
    <source>
        <dbReference type="ARBA" id="ARBA00006706"/>
    </source>
</evidence>
<dbReference type="EC" id="2.5.1.10" evidence="7"/>
<dbReference type="EC" id="2.5.1.29" evidence="7"/>
<dbReference type="EMBL" id="JACHNA010000001">
    <property type="protein sequence ID" value="MBB4735446.1"/>
    <property type="molecule type" value="Genomic_DNA"/>
</dbReference>
<dbReference type="RefSeq" id="WP_184241249.1">
    <property type="nucleotide sequence ID" value="NZ_JACHNA010000001.1"/>
</dbReference>
<dbReference type="InterPro" id="IPR000092">
    <property type="entry name" value="Polyprenyl_synt"/>
</dbReference>
<evidence type="ECO:0000256" key="4">
    <source>
        <dbReference type="ARBA" id="ARBA00022723"/>
    </source>
</evidence>
<dbReference type="GO" id="GO:0004337">
    <property type="term" value="F:(2E,6E)-farnesyl diphosphate synthase activity"/>
    <property type="evidence" value="ECO:0007669"/>
    <property type="project" value="UniProtKB-EC"/>
</dbReference>
<organism evidence="7 8">
    <name type="scientific">Micrococcus cohnii</name>
    <dbReference type="NCBI Taxonomy" id="993416"/>
    <lineage>
        <taxon>Bacteria</taxon>
        <taxon>Bacillati</taxon>
        <taxon>Actinomycetota</taxon>
        <taxon>Actinomycetes</taxon>
        <taxon>Micrococcales</taxon>
        <taxon>Micrococcaceae</taxon>
        <taxon>Micrococcus</taxon>
    </lineage>
</organism>
<comment type="similarity">
    <text evidence="2 6">Belongs to the FPP/GGPP synthase family.</text>
</comment>
<dbReference type="GO" id="GO:0008299">
    <property type="term" value="P:isoprenoid biosynthetic process"/>
    <property type="evidence" value="ECO:0007669"/>
    <property type="project" value="InterPro"/>
</dbReference>
<evidence type="ECO:0000313" key="7">
    <source>
        <dbReference type="EMBL" id="MBB4735446.1"/>
    </source>
</evidence>
<reference evidence="7 8" key="1">
    <citation type="submission" date="2020-08" db="EMBL/GenBank/DDBJ databases">
        <title>Sequencing the genomes of 1000 actinobacteria strains.</title>
        <authorList>
            <person name="Klenk H.-P."/>
        </authorList>
    </citation>
    <scope>NUCLEOTIDE SEQUENCE [LARGE SCALE GENOMIC DNA]</scope>
    <source>
        <strain evidence="7 8">DSM 23974</strain>
    </source>
</reference>
<name>A0A7W7GNS4_9MICC</name>
<dbReference type="EC" id="2.5.1.1" evidence="7"/>
<sequence>MVPHDASRTPGPAAVGLDQARTLVEARLARILDHHREHAARIHPDAAPVVDVLSRLSGGGKRMRALLAWIGWRAAGGAANAERILTAGAAVELFQTAALVHDDILDRSDTRRGMASVHRSFEASHRHHGWRHDPEHYGVSAAILAGDVCLALADTTFLEAILGSARPDRALAEMQTMRFEVMVGQYLDVLAEMVPPAADTAAAGARAETVVEYKSARYSAVHPLALGALLAGGDDALVAAFERVTLPFGIAYQYQDDLLGVFGDPDLTGKPAGDDLREGKRTTLIAHAVALLDPSTAAELDADLGRPDLTDERIHHWLRRLTDCGARQRVEDDIRTRLEESTAARAGLVEAGAAEDAVADLTALMDSLVHRNA</sequence>
<dbReference type="Proteomes" id="UP000540191">
    <property type="component" value="Unassembled WGS sequence"/>
</dbReference>
<keyword evidence="3 6" id="KW-0808">Transferase</keyword>
<comment type="cofactor">
    <cofactor evidence="1">
        <name>Mg(2+)</name>
        <dbReference type="ChEBI" id="CHEBI:18420"/>
    </cofactor>
</comment>
<dbReference type="InterPro" id="IPR008949">
    <property type="entry name" value="Isoprenoid_synthase_dom_sf"/>
</dbReference>
<dbReference type="AlphaFoldDB" id="A0A7W7GNS4"/>
<evidence type="ECO:0000256" key="5">
    <source>
        <dbReference type="ARBA" id="ARBA00022842"/>
    </source>
</evidence>